<dbReference type="Gene3D" id="2.60.40.10">
    <property type="entry name" value="Immunoglobulins"/>
    <property type="match status" value="1"/>
</dbReference>
<proteinExistence type="predicted"/>
<feature type="signal peptide" evidence="1">
    <location>
        <begin position="1"/>
        <end position="21"/>
    </location>
</feature>
<protein>
    <submittedName>
        <fullName evidence="3">T9SS type A sorting domain-containing protein</fullName>
    </submittedName>
</protein>
<dbReference type="NCBIfam" id="TIGR04183">
    <property type="entry name" value="Por_Secre_tail"/>
    <property type="match status" value="1"/>
</dbReference>
<dbReference type="PROSITE" id="PS50835">
    <property type="entry name" value="IG_LIKE"/>
    <property type="match status" value="1"/>
</dbReference>
<dbReference type="Pfam" id="PF18962">
    <property type="entry name" value="Por_Secre_tail"/>
    <property type="match status" value="1"/>
</dbReference>
<comment type="caution">
    <text evidence="3">The sequence shown here is derived from an EMBL/GenBank/DDBJ whole genome shotgun (WGS) entry which is preliminary data.</text>
</comment>
<dbReference type="InterPro" id="IPR013783">
    <property type="entry name" value="Ig-like_fold"/>
</dbReference>
<dbReference type="RefSeq" id="WP_377495782.1">
    <property type="nucleotide sequence ID" value="NZ_JBHUIM010000001.1"/>
</dbReference>
<dbReference type="InterPro" id="IPR044023">
    <property type="entry name" value="Ig_7"/>
</dbReference>
<dbReference type="InterPro" id="IPR007110">
    <property type="entry name" value="Ig-like_dom"/>
</dbReference>
<keyword evidence="4" id="KW-1185">Reference proteome</keyword>
<evidence type="ECO:0000259" key="2">
    <source>
        <dbReference type="PROSITE" id="PS50835"/>
    </source>
</evidence>
<organism evidence="3 4">
    <name type="scientific">Pontibacter ruber</name>
    <dbReference type="NCBI Taxonomy" id="1343895"/>
    <lineage>
        <taxon>Bacteria</taxon>
        <taxon>Pseudomonadati</taxon>
        <taxon>Bacteroidota</taxon>
        <taxon>Cytophagia</taxon>
        <taxon>Cytophagales</taxon>
        <taxon>Hymenobacteraceae</taxon>
        <taxon>Pontibacter</taxon>
    </lineage>
</organism>
<gene>
    <name evidence="3" type="ORF">ACFSKP_07620</name>
</gene>
<evidence type="ECO:0000313" key="3">
    <source>
        <dbReference type="EMBL" id="MFD2246120.1"/>
    </source>
</evidence>
<dbReference type="EMBL" id="JBHUIM010000001">
    <property type="protein sequence ID" value="MFD2246120.1"/>
    <property type="molecule type" value="Genomic_DNA"/>
</dbReference>
<dbReference type="InterPro" id="IPR026444">
    <property type="entry name" value="Secre_tail"/>
</dbReference>
<reference evidence="4" key="1">
    <citation type="journal article" date="2019" name="Int. J. Syst. Evol. Microbiol.">
        <title>The Global Catalogue of Microorganisms (GCM) 10K type strain sequencing project: providing services to taxonomists for standard genome sequencing and annotation.</title>
        <authorList>
            <consortium name="The Broad Institute Genomics Platform"/>
            <consortium name="The Broad Institute Genome Sequencing Center for Infectious Disease"/>
            <person name="Wu L."/>
            <person name="Ma J."/>
        </authorList>
    </citation>
    <scope>NUCLEOTIDE SEQUENCE [LARGE SCALE GENOMIC DNA]</scope>
    <source>
        <strain evidence="4">CGMCC 4.1782</strain>
    </source>
</reference>
<evidence type="ECO:0000313" key="4">
    <source>
        <dbReference type="Proteomes" id="UP001597374"/>
    </source>
</evidence>
<feature type="chain" id="PRO_5047109130" evidence="1">
    <location>
        <begin position="22"/>
        <end position="1221"/>
    </location>
</feature>
<dbReference type="Pfam" id="PF19081">
    <property type="entry name" value="Ig_7"/>
    <property type="match status" value="1"/>
</dbReference>
<keyword evidence="1" id="KW-0732">Signal</keyword>
<dbReference type="Proteomes" id="UP001597374">
    <property type="component" value="Unassembled WGS sequence"/>
</dbReference>
<feature type="domain" description="Ig-like" evidence="2">
    <location>
        <begin position="155"/>
        <end position="253"/>
    </location>
</feature>
<name>A0ABW5CVL9_9BACT</name>
<accession>A0ABW5CVL9</accession>
<sequence length="1221" mass="123764">MQLLWLCTIVAVLTFTTNSYAQDLPDPDRCTAQDLQVIGATLTGTGCVTCEPGAPLTSSITFTIKNTTQSLRTSYAYWGTVVIRNAAGVETSRFTIDGCNSEGFPGGATRSIVDDRVINYNCGDRVEVINFYGAWTDASGGSRNQCPLDPSKIAPKCDVVAVLPITTPVVVNAGADFTITCVSNQNGKQIGEAAQPGYTYSWSPTAGLSAANISNPIANPSATTTYTVTKTSTETGCSDTDQVTVTVNKAPVTANAGADFTKTCTTNPSGRQIGEAPEAGFTYAWAPATGLSATNISNPVANPLVTTTYVVTKTNTATGCSDTDDVTVTVNTTPINAPVAGNAQRCGPGEVTLTGNATGAVSYRWYTAASGGTPITGETDNTLVVTLNETRSYWVSAIGANGCESARTQVTGTIFSPVTVEAGENVTRCQSTTTQSIPLTGASITGGATTGTWSIVSSNPVNAGNVLSNNTLASGRLTVAANYVGTITLRLTSADPAGPCEAVSDTRTITINPAAIVEAGGPDVRCQSATAQVIALSGASVTGGATTGTWSIVSSVPANTGNILANNTLASGSLTVAANYTGTITLRLTSANPPGVCSAVSDTRVITINPAAVVNAGPAIVRCQSTTAQAIALAGASVTGGTTSGTWSIVSSVPANSGNILTNTTVAGGSLTVAAGYSGVITLRLTSADPDGTGPCQAVSATRTVTINPAAVVEAGENITRCQSTTTQSIPLTGASITGGATTGTWSIVSSNPVNAGNVLSNNTLASGRLTIAANYVGTITLRLTSADPAGPCEAVSDTRTVTINPAAIVEAGGPDVRCQSATAQVIALTGASVTGGATTGTWSIVSSVPANAGNILTNNTLAGGSLTVAANYVGTITLRLTSANPPGVCSAVSDTRVITINPAATVSAGGPYVVACTEPRRVQLSGTFGGSATSATWTVPAGQGSVTGNIYTPSATAIAAGTPVVLTYTTNDPAGPCGAVSATAIVTFEVCALEGCTPGYWKQSQHFGNWGCGYDPGDSFFALFPQITNRRGLPADLTLLEALSPELGKATGTWGALARNVVAALLNACQPEVNYEYTAAQITSMVTTAFQTGNVSPTLDMLSVANDRVCPLGRAELAATSSSSLQGLEGAEGKLQLKAYPTPFADKATIEFTLTREENYSVKLYDLKGSLIRELKSGTARTGEVTQVEVDGSGLAEGLYIARMVSDSGSGSVKLLLKKQ</sequence>
<evidence type="ECO:0000256" key="1">
    <source>
        <dbReference type="SAM" id="SignalP"/>
    </source>
</evidence>